<feature type="compositionally biased region" description="Basic and acidic residues" evidence="1">
    <location>
        <begin position="621"/>
        <end position="638"/>
    </location>
</feature>
<keyword evidence="3" id="KW-1185">Reference proteome</keyword>
<feature type="compositionally biased region" description="Polar residues" evidence="1">
    <location>
        <begin position="331"/>
        <end position="341"/>
    </location>
</feature>
<feature type="compositionally biased region" description="Low complexity" evidence="1">
    <location>
        <begin position="12"/>
        <end position="23"/>
    </location>
</feature>
<feature type="compositionally biased region" description="Polar residues" evidence="1">
    <location>
        <begin position="656"/>
        <end position="682"/>
    </location>
</feature>
<proteinExistence type="predicted"/>
<evidence type="ECO:0008006" key="4">
    <source>
        <dbReference type="Google" id="ProtNLM"/>
    </source>
</evidence>
<evidence type="ECO:0000256" key="1">
    <source>
        <dbReference type="SAM" id="MobiDB-lite"/>
    </source>
</evidence>
<protein>
    <recommendedName>
        <fullName evidence="4">Ser arg-related nuclear matrix protein</fullName>
    </recommendedName>
</protein>
<feature type="compositionally biased region" description="Pro residues" evidence="1">
    <location>
        <begin position="474"/>
        <end position="489"/>
    </location>
</feature>
<feature type="compositionally biased region" description="Basic and acidic residues" evidence="1">
    <location>
        <begin position="490"/>
        <end position="610"/>
    </location>
</feature>
<feature type="compositionally biased region" description="Low complexity" evidence="1">
    <location>
        <begin position="177"/>
        <end position="210"/>
    </location>
</feature>
<dbReference type="Proteomes" id="UP001642482">
    <property type="component" value="Unassembled WGS sequence"/>
</dbReference>
<feature type="compositionally biased region" description="Polar residues" evidence="1">
    <location>
        <begin position="242"/>
        <end position="257"/>
    </location>
</feature>
<feature type="region of interest" description="Disordered" evidence="1">
    <location>
        <begin position="1"/>
        <end position="64"/>
    </location>
</feature>
<feature type="compositionally biased region" description="Basic and acidic residues" evidence="1">
    <location>
        <begin position="1"/>
        <end position="11"/>
    </location>
</feature>
<feature type="compositionally biased region" description="Basic and acidic residues" evidence="1">
    <location>
        <begin position="342"/>
        <end position="376"/>
    </location>
</feature>
<feature type="compositionally biased region" description="Basic and acidic residues" evidence="1">
    <location>
        <begin position="731"/>
        <end position="743"/>
    </location>
</feature>
<evidence type="ECO:0000313" key="2">
    <source>
        <dbReference type="EMBL" id="CAK7238262.1"/>
    </source>
</evidence>
<evidence type="ECO:0000313" key="3">
    <source>
        <dbReference type="Proteomes" id="UP001642482"/>
    </source>
</evidence>
<accession>A0ABP0D336</accession>
<organism evidence="2 3">
    <name type="scientific">Sporothrix eucalyptigena</name>
    <dbReference type="NCBI Taxonomy" id="1812306"/>
    <lineage>
        <taxon>Eukaryota</taxon>
        <taxon>Fungi</taxon>
        <taxon>Dikarya</taxon>
        <taxon>Ascomycota</taxon>
        <taxon>Pezizomycotina</taxon>
        <taxon>Sordariomycetes</taxon>
        <taxon>Sordariomycetidae</taxon>
        <taxon>Ophiostomatales</taxon>
        <taxon>Ophiostomataceae</taxon>
        <taxon>Sporothrix</taxon>
    </lineage>
</organism>
<feature type="compositionally biased region" description="Basic and acidic residues" evidence="1">
    <location>
        <begin position="24"/>
        <end position="39"/>
    </location>
</feature>
<feature type="region of interest" description="Disordered" evidence="1">
    <location>
        <begin position="121"/>
        <end position="282"/>
    </location>
</feature>
<name>A0ABP0D336_9PEZI</name>
<dbReference type="EMBL" id="CAWUHD010000224">
    <property type="protein sequence ID" value="CAK7238262.1"/>
    <property type="molecule type" value="Genomic_DNA"/>
</dbReference>
<feature type="compositionally biased region" description="Pro residues" evidence="1">
    <location>
        <begin position="882"/>
        <end position="893"/>
    </location>
</feature>
<feature type="compositionally biased region" description="Polar residues" evidence="1">
    <location>
        <begin position="41"/>
        <end position="57"/>
    </location>
</feature>
<comment type="caution">
    <text evidence="2">The sequence shown here is derived from an EMBL/GenBank/DDBJ whole genome shotgun (WGS) entry which is preliminary data.</text>
</comment>
<feature type="compositionally biased region" description="Basic and acidic residues" evidence="1">
    <location>
        <begin position="793"/>
        <end position="805"/>
    </location>
</feature>
<sequence length="1249" mass="141519">MAGRYRNDDYNSSRPGYYSSSHSDYYRHHDRANSEHIPRNDYSTAPRSLHQSYGQNQPRRRNNPLGAFVEDERDALAREFNPTPLGLLAAAGDGPIVRGEIDQVPILIDVEENPERRFVLLPKQPGSDADSATTEKAPKRPSGSRHASGRPLHASNASTVSVDSDATHTTRHTAGVPSTITATASTITSTASTITPTGSPTTPTGPSGASLGNGRTSSGTDRASEYEANTCRKFTVPRIESESSGTGSALSEPSTIDSDGDTAVTTPPPPRRRRSSLSGTATAALSAAAAAATIATASAPSKTTTPEIKRRKSRLDLPRIDTDMPNDDRAPNSSTGRPRSSTHSEHRPRDRHHEGRDSRDSRDRDNRDRRDVRDNDFLSPTFTKHSTNGRDRAYFDHDRSHGSGGLADSARARSGDDRRTHERAERNSASFDASIKRRSTSFSETDRTERLSRQPSYKRTSRDEAAGPRTRPKSPSPPPKPHNSPSPPSRPEKRPSSPPRNRDRERDRERDWQRERDKERERERERAREREERDRREERERREERGEDRVKDVMRERQRELERERDRDKDRRIQEQERDRQKLTRRESIQKKRRDSVVRDDAYSSDERTKKTSANTPLRRQNSERRRPPPPHKDDESVVSKASSNPDSRRPASINDPGTSTNGRYRSGGTTPLATPKQSQANFPFMAGSPPKELFEGPRPASPPKQYRDDGRRREDRRPGSSPSPPSSPEGRLRITRDSDRPRGPRPRAPHHPNVIHNPTNPSASMPNLQPAPRASTMPIPIPIPIPIPAHGGDSRGRDWDEPSRHDRRRSPVDNLRGSRASLSNPARISGVFANSPNTSQPYRQPAFFINIPGVGPGDNSPATDLHIDVGGDPARERLPERPPPVNSRPNPPSSDMQVVPSYRRFAEDIYNGRIPGPPQCPRINFSTKYRDWLTLTPYKDFLICPTCYETQFAHTVYRNEFVPATDIDPKIKTNCIYGAMPWYQVAYFYTRANKRPNLALLRTMFNRDEELRLPCSGAMRVPGRWFTVQDPVTARPVSRFTTCEQCMTAINVLFPRLEGLLQDNNPSQLDTTNICSLYHLPERKRLWKYIDVLESVHNEAVDTNLPVDVDNFINKIMDVSRYDECKRDIPVRGRKWYWMRTIPDFIVCQECFDEAVYPVVNTYRGVAGDFFKEPKELTLAACHLYSARMRDIFLRACENNDKDYLEQKLQERNDVAADITNRIKRLPDVSTSGDIEQAKLMAEWKKWE</sequence>
<feature type="compositionally biased region" description="Basic and acidic residues" evidence="1">
    <location>
        <begin position="410"/>
        <end position="426"/>
    </location>
</feature>
<feature type="compositionally biased region" description="Basic and acidic residues" evidence="1">
    <location>
        <begin position="706"/>
        <end position="719"/>
    </location>
</feature>
<reference evidence="2 3" key="1">
    <citation type="submission" date="2024-01" db="EMBL/GenBank/DDBJ databases">
        <authorList>
            <person name="Allen C."/>
            <person name="Tagirdzhanova G."/>
        </authorList>
    </citation>
    <scope>NUCLEOTIDE SEQUENCE [LARGE SCALE GENOMIC DNA]</scope>
</reference>
<feature type="region of interest" description="Disordered" evidence="1">
    <location>
        <begin position="870"/>
        <end position="898"/>
    </location>
</feature>
<feature type="compositionally biased region" description="Basic and acidic residues" evidence="1">
    <location>
        <begin position="870"/>
        <end position="881"/>
    </location>
</feature>
<feature type="compositionally biased region" description="Basic and acidic residues" evidence="1">
    <location>
        <begin position="314"/>
        <end position="330"/>
    </location>
</feature>
<feature type="compositionally biased region" description="Low complexity" evidence="1">
    <location>
        <begin position="294"/>
        <end position="305"/>
    </location>
</feature>
<feature type="region of interest" description="Disordered" evidence="1">
    <location>
        <begin position="294"/>
        <end position="823"/>
    </location>
</feature>
<feature type="compositionally biased region" description="Polar residues" evidence="1">
    <location>
        <begin position="155"/>
        <end position="164"/>
    </location>
</feature>
<gene>
    <name evidence="2" type="ORF">SEUCBS140593_010488</name>
</gene>
<feature type="compositionally biased region" description="Polar residues" evidence="1">
    <location>
        <begin position="757"/>
        <end position="768"/>
    </location>
</feature>
<feature type="compositionally biased region" description="Basic and acidic residues" evidence="1">
    <location>
        <begin position="388"/>
        <end position="401"/>
    </location>
</feature>